<evidence type="ECO:0000259" key="4">
    <source>
        <dbReference type="PROSITE" id="PS51841"/>
    </source>
</evidence>
<gene>
    <name evidence="5" type="ORF">UV41_C0019G0001</name>
</gene>
<sequence>MKKFLLFIASASLLLQSLLPYSATLSFAQEVTPTPTQTEESAQTAEPSDIQTSTATDPMATEVPAENPIETSVEAPTPEPSPTVEPTPTQSEPQPTPVISETLISSPSAETPDLTPAPTAMPSATPLWNDLGGGAFETNQAVLVGEEYIYANNNKLRVKFTQLPGPAGKLSIKEIKLTPDQILQTGALSDTAYEITSTMADGTFTYDLTLPLPPEAQGKEVEVVAAESESELPSAPELNEQKEKTADTITIRGLNHFTVFVITTPNPDTTQRVLINEVAPTVVAEWIELFNNGTQPVNLAAGTGWVIRNSAGNSQSLSALGTIAPAGRAVFNAPAGWLLDVAPETVSILNELGSTIDTVTISLTAPGFALDHYPLAGESVGRKTDGIAEWAIFTSPTKGTANVLPPAGAGGLSEVGPIAPAGGFIAGFPIWYKDSNGLALDLMEAADGFGISDPTDPAVPFSEQIGFNAEGFWWSAEASIDRPIGTRTILVLALEAAFAGEAAVDGEQSVQNRLRYRIDGLVPGETYTITHPFGSVQEIAEADGVINVTDDIGCFAGGGATCNQTTLPNFSSALAGQVGPYLTWTTFNTDPNLTDPQLTNLGNPGRRYVGNPAVDHAVTGSPTGNNFFRVEGLNVGGAGINVIETNLFSVSGRLADTDAPVITLFGANPVNAIQGSIYTDAGATALDDLGGNLTGSIVVTSLPVDTSTLGAKTVTYTVTDSAGRTSVATRTVNVVAAGGIDVTAPVITVIGASPANNPAIQATRTVNVIADAVAPVITITGSNPVNVFTGAAYTDAGATAIDNVDGDLNASIVTTGLPINTTIVGANTVTYTVTDSAGNIATTTRTVDVADTLPAGLVEVGPIGAATGFPVWYKDSNGLALDLHEAPDGGFSISDPVDPANPFSEVVGFNAEGFWWSATASPADTVNTVTSAPVSGILVLAIEAVFAGEAAVDGEQSVQNRLRYRIDGLVPGATYTVSHPFGSIDEVADADGVINVTDDIGCFAGGGATCNQATLPNFSSAFAGQVGPYLTWTTFNTNPTLTDPQLVNPSNPGRRYVGNPAFDHAVTGSPIGQNSFSVTG</sequence>
<dbReference type="AlphaFoldDB" id="A0A0G1BBH7"/>
<dbReference type="Gene3D" id="2.60.40.10">
    <property type="entry name" value="Immunoglobulins"/>
    <property type="match status" value="2"/>
</dbReference>
<feature type="domain" description="LTD" evidence="4">
    <location>
        <begin position="260"/>
        <end position="397"/>
    </location>
</feature>
<accession>A0A0G1BBH7</accession>
<dbReference type="Proteomes" id="UP000034785">
    <property type="component" value="Unassembled WGS sequence"/>
</dbReference>
<dbReference type="PROSITE" id="PS51841">
    <property type="entry name" value="LTD"/>
    <property type="match status" value="1"/>
</dbReference>
<dbReference type="PATRIC" id="fig|1618425.3.peg.386"/>
<feature type="region of interest" description="Disordered" evidence="2">
    <location>
        <begin position="32"/>
        <end position="126"/>
    </location>
</feature>
<name>A0A0G1BBH7_9BACT</name>
<dbReference type="InterPro" id="IPR051846">
    <property type="entry name" value="SH2_domain_adapters"/>
</dbReference>
<feature type="signal peptide" evidence="3">
    <location>
        <begin position="1"/>
        <end position="28"/>
    </location>
</feature>
<feature type="compositionally biased region" description="Low complexity" evidence="2">
    <location>
        <begin position="116"/>
        <end position="126"/>
    </location>
</feature>
<dbReference type="PANTHER" id="PTHR15127">
    <property type="entry name" value="HEAVYWEIGHT, ISOFORM A"/>
    <property type="match status" value="1"/>
</dbReference>
<evidence type="ECO:0000256" key="1">
    <source>
        <dbReference type="ARBA" id="ARBA00022999"/>
    </source>
</evidence>
<proteinExistence type="predicted"/>
<organism evidence="5 6">
    <name type="scientific">Candidatus Daviesbacteria bacterium GW2011_GWA2_42_7</name>
    <dbReference type="NCBI Taxonomy" id="1618425"/>
    <lineage>
        <taxon>Bacteria</taxon>
        <taxon>Candidatus Daviesiibacteriota</taxon>
    </lineage>
</organism>
<reference evidence="5 6" key="1">
    <citation type="journal article" date="2015" name="Nature">
        <title>rRNA introns, odd ribosomes, and small enigmatic genomes across a large radiation of phyla.</title>
        <authorList>
            <person name="Brown C.T."/>
            <person name="Hug L.A."/>
            <person name="Thomas B.C."/>
            <person name="Sharon I."/>
            <person name="Castelle C.J."/>
            <person name="Singh A."/>
            <person name="Wilkins M.J."/>
            <person name="Williams K.H."/>
            <person name="Banfield J.F."/>
        </authorList>
    </citation>
    <scope>NUCLEOTIDE SEQUENCE [LARGE SCALE GENOMIC DNA]</scope>
</reference>
<evidence type="ECO:0000256" key="3">
    <source>
        <dbReference type="SAM" id="SignalP"/>
    </source>
</evidence>
<feature type="chain" id="PRO_5002536081" evidence="3">
    <location>
        <begin position="29"/>
        <end position="1080"/>
    </location>
</feature>
<evidence type="ECO:0000256" key="2">
    <source>
        <dbReference type="SAM" id="MobiDB-lite"/>
    </source>
</evidence>
<protein>
    <submittedName>
        <fullName evidence="5">Fibronectin type III domain-containing protein</fullName>
    </submittedName>
</protein>
<evidence type="ECO:0000313" key="6">
    <source>
        <dbReference type="Proteomes" id="UP000034785"/>
    </source>
</evidence>
<dbReference type="InterPro" id="IPR013783">
    <property type="entry name" value="Ig-like_fold"/>
</dbReference>
<dbReference type="InterPro" id="IPR001322">
    <property type="entry name" value="Lamin_tail_dom"/>
</dbReference>
<feature type="compositionally biased region" description="Polar residues" evidence="2">
    <location>
        <begin position="41"/>
        <end position="56"/>
    </location>
</feature>
<dbReference type="Pfam" id="PF16403">
    <property type="entry name" value="Bact_surface_Ig-like"/>
    <property type="match status" value="2"/>
</dbReference>
<dbReference type="InterPro" id="IPR032179">
    <property type="entry name" value="Cry22Aa_Ig-like"/>
</dbReference>
<dbReference type="EMBL" id="LCEJ01000019">
    <property type="protein sequence ID" value="KKS70569.1"/>
    <property type="molecule type" value="Genomic_DNA"/>
</dbReference>
<feature type="non-terminal residue" evidence="5">
    <location>
        <position position="1080"/>
    </location>
</feature>
<keyword evidence="3" id="KW-0732">Signal</keyword>
<keyword evidence="1" id="KW-0727">SH2 domain</keyword>
<dbReference type="GO" id="GO:0001784">
    <property type="term" value="F:phosphotyrosine residue binding"/>
    <property type="evidence" value="ECO:0007669"/>
    <property type="project" value="TreeGrafter"/>
</dbReference>
<dbReference type="PANTHER" id="PTHR15127:SF32">
    <property type="entry name" value="HEAVYWEIGHT, ISOFORM A"/>
    <property type="match status" value="1"/>
</dbReference>
<comment type="caution">
    <text evidence="5">The sequence shown here is derived from an EMBL/GenBank/DDBJ whole genome shotgun (WGS) entry which is preliminary data.</text>
</comment>
<evidence type="ECO:0000313" key="5">
    <source>
        <dbReference type="EMBL" id="KKS70569.1"/>
    </source>
</evidence>